<sequence length="234" mass="25778">MTSFLFDHDTGHGKTSMLMLYTAGSALFFVALRSSRTTTRAFRASNFSLMGFGRSAPEAGQFRSDHQVLWMRAWLEQQTGLILWEPLKVEASKLVVAQLVIGSNLGVAGWDQNLHWPKSIQPACIDVVKGGLSQAARLHQHQAEPPWKLQRWLERSSSAVALGSFHSQGPRCSPASKLQLLNSIQQGLWKVSLAQNPPSWSQAGNRARVPSVPLQGQQVEVWCSQKVPSAKPLG</sequence>
<evidence type="ECO:0000313" key="2">
    <source>
        <dbReference type="EMBL" id="CAI3986609.1"/>
    </source>
</evidence>
<reference evidence="2" key="1">
    <citation type="submission" date="2022-10" db="EMBL/GenBank/DDBJ databases">
        <authorList>
            <person name="Chen Y."/>
            <person name="Dougan E. K."/>
            <person name="Chan C."/>
            <person name="Rhodes N."/>
            <person name="Thang M."/>
        </authorList>
    </citation>
    <scope>NUCLEOTIDE SEQUENCE</scope>
</reference>
<keyword evidence="4" id="KW-1185">Reference proteome</keyword>
<dbReference type="EMBL" id="CAMXCT020001097">
    <property type="protein sequence ID" value="CAL1139984.1"/>
    <property type="molecule type" value="Genomic_DNA"/>
</dbReference>
<evidence type="ECO:0000256" key="1">
    <source>
        <dbReference type="SAM" id="Phobius"/>
    </source>
</evidence>
<feature type="transmembrane region" description="Helical" evidence="1">
    <location>
        <begin position="15"/>
        <end position="32"/>
    </location>
</feature>
<evidence type="ECO:0000313" key="3">
    <source>
        <dbReference type="EMBL" id="CAL1139984.1"/>
    </source>
</evidence>
<dbReference type="EMBL" id="CAMXCT010001097">
    <property type="protein sequence ID" value="CAI3986609.1"/>
    <property type="molecule type" value="Genomic_DNA"/>
</dbReference>
<dbReference type="EMBL" id="CAMXCT030001097">
    <property type="protein sequence ID" value="CAL4773921.1"/>
    <property type="molecule type" value="Genomic_DNA"/>
</dbReference>
<reference evidence="3" key="2">
    <citation type="submission" date="2024-04" db="EMBL/GenBank/DDBJ databases">
        <authorList>
            <person name="Chen Y."/>
            <person name="Shah S."/>
            <person name="Dougan E. K."/>
            <person name="Thang M."/>
            <person name="Chan C."/>
        </authorList>
    </citation>
    <scope>NUCLEOTIDE SEQUENCE [LARGE SCALE GENOMIC DNA]</scope>
</reference>
<proteinExistence type="predicted"/>
<accession>A0A9P1C7S6</accession>
<dbReference type="Proteomes" id="UP001152797">
    <property type="component" value="Unassembled WGS sequence"/>
</dbReference>
<dbReference type="AlphaFoldDB" id="A0A9P1C7S6"/>
<organism evidence="2">
    <name type="scientific">Cladocopium goreaui</name>
    <dbReference type="NCBI Taxonomy" id="2562237"/>
    <lineage>
        <taxon>Eukaryota</taxon>
        <taxon>Sar</taxon>
        <taxon>Alveolata</taxon>
        <taxon>Dinophyceae</taxon>
        <taxon>Suessiales</taxon>
        <taxon>Symbiodiniaceae</taxon>
        <taxon>Cladocopium</taxon>
    </lineage>
</organism>
<gene>
    <name evidence="2" type="ORF">C1SCF055_LOCUS13952</name>
</gene>
<keyword evidence="1" id="KW-0812">Transmembrane</keyword>
<name>A0A9P1C7S6_9DINO</name>
<comment type="caution">
    <text evidence="2">The sequence shown here is derived from an EMBL/GenBank/DDBJ whole genome shotgun (WGS) entry which is preliminary data.</text>
</comment>
<keyword evidence="1" id="KW-0472">Membrane</keyword>
<keyword evidence="1" id="KW-1133">Transmembrane helix</keyword>
<protein>
    <submittedName>
        <fullName evidence="2">Uncharacterized protein</fullName>
    </submittedName>
</protein>
<evidence type="ECO:0000313" key="4">
    <source>
        <dbReference type="Proteomes" id="UP001152797"/>
    </source>
</evidence>